<evidence type="ECO:0000259" key="1">
    <source>
        <dbReference type="PROSITE" id="PS51886"/>
    </source>
</evidence>
<dbReference type="PROSITE" id="PS51886">
    <property type="entry name" value="TLDC"/>
    <property type="match status" value="1"/>
</dbReference>
<evidence type="ECO:0000313" key="3">
    <source>
        <dbReference type="Proteomes" id="UP000759131"/>
    </source>
</evidence>
<reference evidence="2" key="1">
    <citation type="submission" date="2020-11" db="EMBL/GenBank/DDBJ databases">
        <authorList>
            <person name="Tran Van P."/>
        </authorList>
    </citation>
    <scope>NUCLEOTIDE SEQUENCE</scope>
</reference>
<organism evidence="2">
    <name type="scientific">Medioppia subpectinata</name>
    <dbReference type="NCBI Taxonomy" id="1979941"/>
    <lineage>
        <taxon>Eukaryota</taxon>
        <taxon>Metazoa</taxon>
        <taxon>Ecdysozoa</taxon>
        <taxon>Arthropoda</taxon>
        <taxon>Chelicerata</taxon>
        <taxon>Arachnida</taxon>
        <taxon>Acari</taxon>
        <taxon>Acariformes</taxon>
        <taxon>Sarcoptiformes</taxon>
        <taxon>Oribatida</taxon>
        <taxon>Brachypylina</taxon>
        <taxon>Oppioidea</taxon>
        <taxon>Oppiidae</taxon>
        <taxon>Medioppia</taxon>
    </lineage>
</organism>
<accession>A0A7R9KIU3</accession>
<dbReference type="Proteomes" id="UP000759131">
    <property type="component" value="Unassembled WGS sequence"/>
</dbReference>
<feature type="domain" description="TLDc" evidence="1">
    <location>
        <begin position="206"/>
        <end position="382"/>
    </location>
</feature>
<sequence>MHINSRDVHFMSTTKADKSRDAIILVKLTKKLGLLRPRKVGADAREKLKNNALDTAFGEYLQWIFYLPFHHVIRVIDCFLVEGEKFLFRIALSLAIQCQKHKNGINLEKMREFCENIQISPQKLISVALKVTSLSRKGLPLHWCCIALTPPSPLSPADIAKAKSKAELKSENISFNESPLHVKCDVISAKDYIIGARIAPQHFHSQILNTWSLVDTLWEWLPERLVVREPEVVFCSEENGNSLQTFFTLCADFEPTILLIKTIGNEVFGAFCSTSWSKRLDLMSKSGQYFGTGETFLFQLLPTHAKYEWVGKAQKITSHSQQLFMSANHRSICVGSGGGRFGLFVDESLTRGQSDRCETFDNERLCSETNFDISVVEVIAFS</sequence>
<gene>
    <name evidence="2" type="ORF">OSB1V03_LOCUS3162</name>
</gene>
<protein>
    <recommendedName>
        <fullName evidence="1">TLDc domain-containing protein</fullName>
    </recommendedName>
</protein>
<dbReference type="EMBL" id="CAJPIZ010001244">
    <property type="protein sequence ID" value="CAG2103129.1"/>
    <property type="molecule type" value="Genomic_DNA"/>
</dbReference>
<evidence type="ECO:0000313" key="2">
    <source>
        <dbReference type="EMBL" id="CAD7622699.1"/>
    </source>
</evidence>
<dbReference type="Pfam" id="PF07534">
    <property type="entry name" value="TLD"/>
    <property type="match status" value="1"/>
</dbReference>
<dbReference type="PANTHER" id="PTHR23354">
    <property type="entry name" value="NUCLEOLAR PROTEIN 7/ESTROGEN RECEPTOR COACTIVATOR-RELATED"/>
    <property type="match status" value="1"/>
</dbReference>
<name>A0A7R9KIU3_9ACAR</name>
<dbReference type="InterPro" id="IPR035969">
    <property type="entry name" value="Rab-GAP_TBC_sf"/>
</dbReference>
<dbReference type="AlphaFoldDB" id="A0A7R9KIU3"/>
<dbReference type="InterPro" id="IPR006571">
    <property type="entry name" value="TLDc_dom"/>
</dbReference>
<dbReference type="EMBL" id="OC855819">
    <property type="protein sequence ID" value="CAD7622699.1"/>
    <property type="molecule type" value="Genomic_DNA"/>
</dbReference>
<dbReference type="SMART" id="SM00584">
    <property type="entry name" value="TLDc"/>
    <property type="match status" value="1"/>
</dbReference>
<dbReference type="Gene3D" id="1.10.472.80">
    <property type="entry name" value="Ypt/Rab-GAP domain of gyp1p, domain 3"/>
    <property type="match status" value="1"/>
</dbReference>
<dbReference type="OrthoDB" id="10065050at2759"/>
<proteinExistence type="predicted"/>
<dbReference type="PANTHER" id="PTHR23354:SF122">
    <property type="entry name" value="GTPASE-ACTIVATING PROTEIN SKYWALKER"/>
    <property type="match status" value="1"/>
</dbReference>
<dbReference type="SUPFAM" id="SSF47923">
    <property type="entry name" value="Ypt/Rab-GAP domain of gyp1p"/>
    <property type="match status" value="1"/>
</dbReference>
<keyword evidence="3" id="KW-1185">Reference proteome</keyword>